<dbReference type="EMBL" id="CAJRST010033334">
    <property type="protein sequence ID" value="CAG5981283.1"/>
    <property type="molecule type" value="Genomic_DNA"/>
</dbReference>
<gene>
    <name evidence="1" type="ORF">MMEN_LOCUS16373</name>
</gene>
<keyword evidence="2" id="KW-1185">Reference proteome</keyword>
<name>A0A8S4BPM8_9TELE</name>
<evidence type="ECO:0000313" key="2">
    <source>
        <dbReference type="Proteomes" id="UP000677803"/>
    </source>
</evidence>
<dbReference type="Proteomes" id="UP000677803">
    <property type="component" value="Unassembled WGS sequence"/>
</dbReference>
<accession>A0A8S4BPM8</accession>
<evidence type="ECO:0000313" key="1">
    <source>
        <dbReference type="EMBL" id="CAG5981283.1"/>
    </source>
</evidence>
<proteinExistence type="predicted"/>
<comment type="caution">
    <text evidence="1">The sequence shown here is derived from an EMBL/GenBank/DDBJ whole genome shotgun (WGS) entry which is preliminary data.</text>
</comment>
<organism evidence="1 2">
    <name type="scientific">Menidia menidia</name>
    <name type="common">Atlantic silverside</name>
    <dbReference type="NCBI Taxonomy" id="238744"/>
    <lineage>
        <taxon>Eukaryota</taxon>
        <taxon>Metazoa</taxon>
        <taxon>Chordata</taxon>
        <taxon>Craniata</taxon>
        <taxon>Vertebrata</taxon>
        <taxon>Euteleostomi</taxon>
        <taxon>Actinopterygii</taxon>
        <taxon>Neopterygii</taxon>
        <taxon>Teleostei</taxon>
        <taxon>Neoteleostei</taxon>
        <taxon>Acanthomorphata</taxon>
        <taxon>Ovalentaria</taxon>
        <taxon>Atherinomorphae</taxon>
        <taxon>Atheriniformes</taxon>
        <taxon>Atherinopsidae</taxon>
        <taxon>Menidiinae</taxon>
        <taxon>Menidia</taxon>
    </lineage>
</organism>
<sequence>MLDVDWGGVREEFHMGSIEGTGLLRTTGTEQKVKQTRAGHAACWDKWMHDCAVKRQRPE</sequence>
<dbReference type="AlphaFoldDB" id="A0A8S4BPM8"/>
<protein>
    <submittedName>
        <fullName evidence="1">(Atlantic silverside) hypothetical protein</fullName>
    </submittedName>
</protein>
<reference evidence="1" key="1">
    <citation type="submission" date="2021-05" db="EMBL/GenBank/DDBJ databases">
        <authorList>
            <person name="Tigano A."/>
        </authorList>
    </citation>
    <scope>NUCLEOTIDE SEQUENCE</scope>
</reference>